<evidence type="ECO:0000313" key="3">
    <source>
        <dbReference type="EMBL" id="KAK0152276.1"/>
    </source>
</evidence>
<dbReference type="InterPro" id="IPR043502">
    <property type="entry name" value="DNA/RNA_pol_sf"/>
</dbReference>
<dbReference type="AlphaFoldDB" id="A0AA47N617"/>
<dbReference type="SMART" id="SM00343">
    <property type="entry name" value="ZnF_C2HC"/>
    <property type="match status" value="2"/>
</dbReference>
<accession>A0AA47N617</accession>
<dbReference type="InterPro" id="IPR008042">
    <property type="entry name" value="Retrotrans_Pao"/>
</dbReference>
<dbReference type="EMBL" id="JAOPHQ010001133">
    <property type="protein sequence ID" value="KAK0152276.1"/>
    <property type="molecule type" value="Genomic_DNA"/>
</dbReference>
<dbReference type="Gene3D" id="3.10.10.10">
    <property type="entry name" value="HIV Type 1 Reverse Transcriptase, subunit A, domain 1"/>
    <property type="match status" value="1"/>
</dbReference>
<keyword evidence="4" id="KW-1185">Reference proteome</keyword>
<reference evidence="3" key="1">
    <citation type="journal article" date="2023" name="Front. Mar. Sci.">
        <title>A new Merluccius polli reference genome to investigate the effects of global change in West African waters.</title>
        <authorList>
            <person name="Mateo J.L."/>
            <person name="Blanco-Fernandez C."/>
            <person name="Garcia-Vazquez E."/>
            <person name="Machado-Schiaffino G."/>
        </authorList>
    </citation>
    <scope>NUCLEOTIDE SEQUENCE</scope>
    <source>
        <strain evidence="3">C29</strain>
        <tissue evidence="3">Fin</tissue>
    </source>
</reference>
<dbReference type="InterPro" id="IPR005312">
    <property type="entry name" value="DUF1759"/>
</dbReference>
<dbReference type="InterPro" id="IPR043128">
    <property type="entry name" value="Rev_trsase/Diguanyl_cyclase"/>
</dbReference>
<dbReference type="Pfam" id="PF03564">
    <property type="entry name" value="DUF1759"/>
    <property type="match status" value="1"/>
</dbReference>
<dbReference type="InterPro" id="IPR001878">
    <property type="entry name" value="Znf_CCHC"/>
</dbReference>
<dbReference type="Pfam" id="PF05380">
    <property type="entry name" value="Peptidase_A17"/>
    <property type="match status" value="1"/>
</dbReference>
<dbReference type="GO" id="GO:0003676">
    <property type="term" value="F:nucleic acid binding"/>
    <property type="evidence" value="ECO:0007669"/>
    <property type="project" value="InterPro"/>
</dbReference>
<dbReference type="InterPro" id="IPR025398">
    <property type="entry name" value="DUF4371"/>
</dbReference>
<keyword evidence="1" id="KW-0862">Zinc</keyword>
<proteinExistence type="predicted"/>
<name>A0AA47N617_MERPO</name>
<organism evidence="3 4">
    <name type="scientific">Merluccius polli</name>
    <name type="common">Benguela hake</name>
    <name type="synonym">Merluccius cadenati</name>
    <dbReference type="NCBI Taxonomy" id="89951"/>
    <lineage>
        <taxon>Eukaryota</taxon>
        <taxon>Metazoa</taxon>
        <taxon>Chordata</taxon>
        <taxon>Craniata</taxon>
        <taxon>Vertebrata</taxon>
        <taxon>Euteleostomi</taxon>
        <taxon>Actinopterygii</taxon>
        <taxon>Neopterygii</taxon>
        <taxon>Teleostei</taxon>
        <taxon>Neoteleostei</taxon>
        <taxon>Acanthomorphata</taxon>
        <taxon>Zeiogadaria</taxon>
        <taxon>Gadariae</taxon>
        <taxon>Gadiformes</taxon>
        <taxon>Gadoidei</taxon>
        <taxon>Merlucciidae</taxon>
        <taxon>Merluccius</taxon>
    </lineage>
</organism>
<keyword evidence="1" id="KW-0863">Zinc-finger</keyword>
<protein>
    <submittedName>
        <fullName evidence="3">Zinc finger MYM-type protein 1</fullName>
    </submittedName>
</protein>
<dbReference type="SUPFAM" id="SSF56672">
    <property type="entry name" value="DNA/RNA polymerases"/>
    <property type="match status" value="1"/>
</dbReference>
<dbReference type="Proteomes" id="UP001174136">
    <property type="component" value="Unassembled WGS sequence"/>
</dbReference>
<dbReference type="PANTHER" id="PTHR47331:SF5">
    <property type="entry name" value="RIBONUCLEASE H"/>
    <property type="match status" value="1"/>
</dbReference>
<gene>
    <name evidence="3" type="primary">ZMYM1_158</name>
    <name evidence="3" type="ORF">N1851_006326</name>
</gene>
<comment type="caution">
    <text evidence="3">The sequence shown here is derived from an EMBL/GenBank/DDBJ whole genome shotgun (WGS) entry which is preliminary data.</text>
</comment>
<keyword evidence="1" id="KW-0479">Metal-binding</keyword>
<evidence type="ECO:0000313" key="4">
    <source>
        <dbReference type="Proteomes" id="UP001174136"/>
    </source>
</evidence>
<sequence>MSSLAQAIQESITINRLPMPMPTMFGGDPIHYIEWRASFMSLIDRKNILSADKLYYLKKYVSGSAHKCIEGTFYRDDDEAYRDAWNKLNQRYGQPFVIQRAFRDKLSKWPKVQTKDAEGLRAFSDFLNACLQAMPHVRGLDISNDCEENQKLTQKVPDWLAARWNRQVSIALMEGRDFPTFEDFARFVSVEAEIACNPITSLHALHSSSSSCVKRSTNETKGNKVSVFSTQTNADTENTRSNYGKEKPPCMWCKDDKHQLSKCSKFKENSLEERRTFIKYNKLCYGCVKPGHSAKECRHRHTCELCKGRHPTCLHDENYKGHEEKDRPVSMERRKITANVNTASNCTNEIVTASPLCVTKEGQSYSTSMIVPVWISSATQPSKEQLVYALLDTQSDSTFIEREVSDELQPNTFPVQLKLTTMLGESMIMKSERVEGLCVRGYNSGIYIDLPPSYTKDCIPMNRDNIPTHQTAKQWPHLAAITDQIPPLLSCDVGLLIGYNCPRAIKPRQMIDGADNEPYAVLTDLGWSIVGCSTPGLNERQSSMCHRVTVKELPPVTPMDVISVLESDFKDTKGDDKTVSQEDLMFLSTLKDGIKKNAQGHYEMPLPFKKRPSLPDNKRLAEIRLSHLRRKFSRDEKYKRDYTTYMKEIIERGDVEEVPTDGTQGEQWYIPHHGIYHPQKPDKLRIVFDCSAKYYSTSLNEHLLPGPDMINNLTGILIRFRRHPIALLCDIEKMFHQFHVQEEDSNYLRFLWWKDGDTTTQPQEYRIKVHLFGAVSSPGCANYGLKYLAKEHSHSHPVGAQFVAKDFYVDDAVTSTDNVEKAIQLAQEAREICSKECATETNTKDLTFNDTLERALGIQWNIKEDSFRFNNTLKDQPATRRGILSTVASIYDPLGFLAPYVLNGKRILQEMCNQGTGWDEPLPERLKPRWESWQCDFTNLQKINIARCYLPADFGEVVETELHHFSDASTSGYGQCSYLRVKNKKGEIHCSLFWSRWKREYLHNITTRQRWHTPKRNLMVGDIVMDKDELLPRGEWRLARVIETVSGKDGLVRRVKISVGDKNLSKKGERLAKPSILERPVQKNKKQIVKNQQYLKTIGEVLLLTATQNIAQRGHNETKASKNKGNFREILNVVGNHDPFIKKRLEEGPRNAKYTSKVIQNAILDSLAGMVLDDIMKEIKVSEYFSVTAETKDISKEQMSIVLWYYYDGVVRESFLGFSEAKHLDAGSLANMIISCLEKFGLEYRENLVGQGYDWGLCNEWPLLRSPG</sequence>
<dbReference type="Gene3D" id="3.30.70.270">
    <property type="match status" value="1"/>
</dbReference>
<feature type="domain" description="CCHC-type" evidence="2">
    <location>
        <begin position="284"/>
        <end position="298"/>
    </location>
</feature>
<evidence type="ECO:0000256" key="1">
    <source>
        <dbReference type="PROSITE-ProRule" id="PRU00047"/>
    </source>
</evidence>
<evidence type="ECO:0000259" key="2">
    <source>
        <dbReference type="PROSITE" id="PS50158"/>
    </source>
</evidence>
<dbReference type="PANTHER" id="PTHR47331">
    <property type="entry name" value="PHD-TYPE DOMAIN-CONTAINING PROTEIN"/>
    <property type="match status" value="1"/>
</dbReference>
<dbReference type="GO" id="GO:0008270">
    <property type="term" value="F:zinc ion binding"/>
    <property type="evidence" value="ECO:0007669"/>
    <property type="project" value="UniProtKB-KW"/>
</dbReference>
<dbReference type="Pfam" id="PF14291">
    <property type="entry name" value="DUF4371"/>
    <property type="match status" value="1"/>
</dbReference>
<dbReference type="PROSITE" id="PS50158">
    <property type="entry name" value="ZF_CCHC"/>
    <property type="match status" value="1"/>
</dbReference>
<dbReference type="CDD" id="cd01644">
    <property type="entry name" value="RT_pepA17"/>
    <property type="match status" value="1"/>
</dbReference>